<keyword evidence="3" id="KW-1185">Reference proteome</keyword>
<feature type="non-terminal residue" evidence="2">
    <location>
        <position position="1"/>
    </location>
</feature>
<evidence type="ECO:0000313" key="2">
    <source>
        <dbReference type="EMBL" id="MDT0470518.1"/>
    </source>
</evidence>
<accession>A0ABU2UBH8</accession>
<gene>
    <name evidence="2" type="ORF">RM764_47845</name>
</gene>
<dbReference type="Proteomes" id="UP001183809">
    <property type="component" value="Unassembled WGS sequence"/>
</dbReference>
<comment type="caution">
    <text evidence="2">The sequence shown here is derived from an EMBL/GenBank/DDBJ whole genome shotgun (WGS) entry which is preliminary data.</text>
</comment>
<feature type="non-terminal residue" evidence="2">
    <location>
        <position position="78"/>
    </location>
</feature>
<name>A0ABU2UBH8_9ACTN</name>
<proteinExistence type="predicted"/>
<reference evidence="3" key="1">
    <citation type="submission" date="2023-07" db="EMBL/GenBank/DDBJ databases">
        <title>30 novel species of actinomycetes from the DSMZ collection.</title>
        <authorList>
            <person name="Nouioui I."/>
        </authorList>
    </citation>
    <scope>NUCLEOTIDE SEQUENCE [LARGE SCALE GENOMIC DNA]</scope>
    <source>
        <strain evidence="3">DSM 41699</strain>
    </source>
</reference>
<evidence type="ECO:0000256" key="1">
    <source>
        <dbReference type="SAM" id="MobiDB-lite"/>
    </source>
</evidence>
<evidence type="ECO:0000313" key="3">
    <source>
        <dbReference type="Proteomes" id="UP001183809"/>
    </source>
</evidence>
<sequence length="78" mass="8360">ENAGDGFRHPVKTPAGGELTDAQPTINTVIRGSHGRCARPPARLTTTFKAQRRVSLAPSRITPLAAAALVPLQLEYDR</sequence>
<protein>
    <submittedName>
        <fullName evidence="2">IS5/IS1182 family transposase</fullName>
    </submittedName>
</protein>
<dbReference type="EMBL" id="JAVREY010000577">
    <property type="protein sequence ID" value="MDT0470518.1"/>
    <property type="molecule type" value="Genomic_DNA"/>
</dbReference>
<feature type="region of interest" description="Disordered" evidence="1">
    <location>
        <begin position="1"/>
        <end position="21"/>
    </location>
</feature>
<organism evidence="2 3">
    <name type="scientific">Streptomyces gibsoniae</name>
    <dbReference type="NCBI Taxonomy" id="3075529"/>
    <lineage>
        <taxon>Bacteria</taxon>
        <taxon>Bacillati</taxon>
        <taxon>Actinomycetota</taxon>
        <taxon>Actinomycetes</taxon>
        <taxon>Kitasatosporales</taxon>
        <taxon>Streptomycetaceae</taxon>
        <taxon>Streptomyces</taxon>
    </lineage>
</organism>